<protein>
    <submittedName>
        <fullName evidence="1">Uncharacterized protein</fullName>
    </submittedName>
</protein>
<accession>A0A074X0V9</accession>
<reference evidence="1 2" key="1">
    <citation type="journal article" date="2014" name="BMC Genomics">
        <title>Genome sequencing of four Aureobasidium pullulans varieties: biotechnological potential, stress tolerance, and description of new species.</title>
        <authorList>
            <person name="Gostin Ar C."/>
            <person name="Ohm R.A."/>
            <person name="Kogej T."/>
            <person name="Sonjak S."/>
            <person name="Turk M."/>
            <person name="Zajc J."/>
            <person name="Zalar P."/>
            <person name="Grube M."/>
            <person name="Sun H."/>
            <person name="Han J."/>
            <person name="Sharma A."/>
            <person name="Chiniquy J."/>
            <person name="Ngan C.Y."/>
            <person name="Lipzen A."/>
            <person name="Barry K."/>
            <person name="Grigoriev I.V."/>
            <person name="Gunde-Cimerman N."/>
        </authorList>
    </citation>
    <scope>NUCLEOTIDE SEQUENCE [LARGE SCALE GENOMIC DNA]</scope>
    <source>
        <strain evidence="1 2">EXF-150</strain>
    </source>
</reference>
<evidence type="ECO:0000313" key="1">
    <source>
        <dbReference type="EMBL" id="KEQ79043.1"/>
    </source>
</evidence>
<dbReference type="AlphaFoldDB" id="A0A074X0V9"/>
<dbReference type="HOGENOM" id="CLU_1885379_0_0_1"/>
<proteinExistence type="predicted"/>
<dbReference type="Proteomes" id="UP000030706">
    <property type="component" value="Unassembled WGS sequence"/>
</dbReference>
<evidence type="ECO:0000313" key="2">
    <source>
        <dbReference type="Proteomes" id="UP000030706"/>
    </source>
</evidence>
<name>A0A074X0V9_AURPU</name>
<keyword evidence="2" id="KW-1185">Reference proteome</keyword>
<organism evidence="1 2">
    <name type="scientific">Aureobasidium pullulans EXF-150</name>
    <dbReference type="NCBI Taxonomy" id="1043002"/>
    <lineage>
        <taxon>Eukaryota</taxon>
        <taxon>Fungi</taxon>
        <taxon>Dikarya</taxon>
        <taxon>Ascomycota</taxon>
        <taxon>Pezizomycotina</taxon>
        <taxon>Dothideomycetes</taxon>
        <taxon>Dothideomycetidae</taxon>
        <taxon>Dothideales</taxon>
        <taxon>Saccotheciaceae</taxon>
        <taxon>Aureobasidium</taxon>
    </lineage>
</organism>
<dbReference type="RefSeq" id="XP_029755230.1">
    <property type="nucleotide sequence ID" value="XM_029898987.1"/>
</dbReference>
<dbReference type="GeneID" id="40741293"/>
<dbReference type="EMBL" id="KL585010">
    <property type="protein sequence ID" value="KEQ79043.1"/>
    <property type="molecule type" value="Genomic_DNA"/>
</dbReference>
<gene>
    <name evidence="1" type="ORF">M438DRAFT_153893</name>
</gene>
<sequence length="135" mass="15050">MPKPVRGESVFRPYHFRYIPGRQLYVPSPRPKPCARLHLHPDALRHVLARQLVTLSSPDAWISQASPCSSAVRPITSFKSSPDFSLETHPALSEAADCRKSKGHIGRNSNIIVTVPMSYSMSSIIRFDRLAISLS</sequence>